<dbReference type="InterPro" id="IPR039271">
    <property type="entry name" value="Kiwellin-like"/>
</dbReference>
<dbReference type="SUPFAM" id="SSF50685">
    <property type="entry name" value="Barwin-like endoglucanases"/>
    <property type="match status" value="1"/>
</dbReference>
<dbReference type="Gene3D" id="2.40.40.10">
    <property type="entry name" value="RlpA-like domain"/>
    <property type="match status" value="1"/>
</dbReference>
<dbReference type="Pfam" id="PF24300">
    <property type="entry name" value="KWL1"/>
    <property type="match status" value="1"/>
</dbReference>
<evidence type="ECO:0008006" key="8">
    <source>
        <dbReference type="Google" id="ProtNLM"/>
    </source>
</evidence>
<evidence type="ECO:0000313" key="7">
    <source>
        <dbReference type="Proteomes" id="UP001408789"/>
    </source>
</evidence>
<dbReference type="Proteomes" id="UP001408789">
    <property type="component" value="Unassembled WGS sequence"/>
</dbReference>
<comment type="caution">
    <text evidence="6">The sequence shown here is derived from an EMBL/GenBank/DDBJ whole genome shotgun (WGS) entry which is preliminary data.</text>
</comment>
<feature type="chain" id="PRO_5042974810" description="Ripening-related protein 1" evidence="5">
    <location>
        <begin position="28"/>
        <end position="188"/>
    </location>
</feature>
<protein>
    <recommendedName>
        <fullName evidence="8">Ripening-related protein 1</fullName>
    </recommendedName>
</protein>
<proteinExistence type="inferred from homology"/>
<comment type="subcellular location">
    <subcellularLocation>
        <location evidence="1">Secreted</location>
    </subcellularLocation>
</comment>
<dbReference type="GO" id="GO:0005576">
    <property type="term" value="C:extracellular region"/>
    <property type="evidence" value="ECO:0007669"/>
    <property type="project" value="UniProtKB-SubCell"/>
</dbReference>
<evidence type="ECO:0000256" key="4">
    <source>
        <dbReference type="ARBA" id="ARBA00022729"/>
    </source>
</evidence>
<keyword evidence="7" id="KW-1185">Reference proteome</keyword>
<reference evidence="6 7" key="1">
    <citation type="submission" date="2024-04" db="EMBL/GenBank/DDBJ databases">
        <title>The reference genome of an endangered Asteraceae, Deinandra increscens subsp. villosa, native to the Central Coast of California.</title>
        <authorList>
            <person name="Guilliams M."/>
            <person name="Hasenstab-Lehman K."/>
            <person name="Meyer R."/>
            <person name="Mcevoy S."/>
        </authorList>
    </citation>
    <scope>NUCLEOTIDE SEQUENCE [LARGE SCALE GENOMIC DNA]</scope>
    <source>
        <tissue evidence="6">Leaf</tissue>
    </source>
</reference>
<gene>
    <name evidence="6" type="ORF">SSX86_021907</name>
</gene>
<sequence>MAKPNPAHILALATIFLLVFLSTSIEAQVCNPSGRLRGKKPPKNLCNHHNMAECCKEGEFYNIYHCSPPVTRRTEAILTLNSFEKGGEGGWASQCDEKFHSDKTRVVALSTGWYNNGKRCLKYVTIYGNGKSVKAKVVDQCDSTMGCDDEHAYQPPCRNDIVDASDAVWEALGVPRKDWGWMKVTWSD</sequence>
<evidence type="ECO:0000256" key="2">
    <source>
        <dbReference type="ARBA" id="ARBA00005592"/>
    </source>
</evidence>
<name>A0AAP0CTZ3_9ASTR</name>
<feature type="signal peptide" evidence="5">
    <location>
        <begin position="1"/>
        <end position="27"/>
    </location>
</feature>
<keyword evidence="3" id="KW-0964">Secreted</keyword>
<evidence type="ECO:0000313" key="6">
    <source>
        <dbReference type="EMBL" id="KAK9059288.1"/>
    </source>
</evidence>
<keyword evidence="4 5" id="KW-0732">Signal</keyword>
<accession>A0AAP0CTZ3</accession>
<dbReference type="CDD" id="cd22270">
    <property type="entry name" value="DPBB_kiwellin-like"/>
    <property type="match status" value="1"/>
</dbReference>
<dbReference type="EMBL" id="JBCNJP010000021">
    <property type="protein sequence ID" value="KAK9059288.1"/>
    <property type="molecule type" value="Genomic_DNA"/>
</dbReference>
<dbReference type="AlphaFoldDB" id="A0AAP0CTZ3"/>
<evidence type="ECO:0000256" key="3">
    <source>
        <dbReference type="ARBA" id="ARBA00022525"/>
    </source>
</evidence>
<dbReference type="PANTHER" id="PTHR33191">
    <property type="entry name" value="RIPENING-RELATED PROTEIN 2-RELATED"/>
    <property type="match status" value="1"/>
</dbReference>
<dbReference type="InterPro" id="IPR036908">
    <property type="entry name" value="RlpA-like_sf"/>
</dbReference>
<evidence type="ECO:0000256" key="5">
    <source>
        <dbReference type="SAM" id="SignalP"/>
    </source>
</evidence>
<dbReference type="PANTHER" id="PTHR33191:SF77">
    <property type="entry name" value="RIPENING-RELATED PROTEIN 1"/>
    <property type="match status" value="1"/>
</dbReference>
<comment type="similarity">
    <text evidence="2">Belongs to the kiwellin family.</text>
</comment>
<evidence type="ECO:0000256" key="1">
    <source>
        <dbReference type="ARBA" id="ARBA00004613"/>
    </source>
</evidence>
<organism evidence="6 7">
    <name type="scientific">Deinandra increscens subsp. villosa</name>
    <dbReference type="NCBI Taxonomy" id="3103831"/>
    <lineage>
        <taxon>Eukaryota</taxon>
        <taxon>Viridiplantae</taxon>
        <taxon>Streptophyta</taxon>
        <taxon>Embryophyta</taxon>
        <taxon>Tracheophyta</taxon>
        <taxon>Spermatophyta</taxon>
        <taxon>Magnoliopsida</taxon>
        <taxon>eudicotyledons</taxon>
        <taxon>Gunneridae</taxon>
        <taxon>Pentapetalae</taxon>
        <taxon>asterids</taxon>
        <taxon>campanulids</taxon>
        <taxon>Asterales</taxon>
        <taxon>Asteraceae</taxon>
        <taxon>Asteroideae</taxon>
        <taxon>Heliantheae alliance</taxon>
        <taxon>Madieae</taxon>
        <taxon>Madiinae</taxon>
        <taxon>Deinandra</taxon>
    </lineage>
</organism>